<feature type="binding site" evidence="7">
    <location>
        <position position="56"/>
    </location>
    <ligand>
        <name>carbamoyl phosphate</name>
        <dbReference type="ChEBI" id="CHEBI:58228"/>
    </ligand>
</feature>
<dbReference type="Pfam" id="PF02729">
    <property type="entry name" value="OTCace_N"/>
    <property type="match status" value="1"/>
</dbReference>
<keyword evidence="11" id="KW-1185">Reference proteome</keyword>
<dbReference type="Proteomes" id="UP000604391">
    <property type="component" value="Unassembled WGS sequence"/>
</dbReference>
<evidence type="ECO:0000256" key="3">
    <source>
        <dbReference type="ARBA" id="ARBA00022679"/>
    </source>
</evidence>
<dbReference type="FunFam" id="3.40.50.1370:FF:000002">
    <property type="entry name" value="Aspartate carbamoyltransferase 2"/>
    <property type="match status" value="1"/>
</dbReference>
<feature type="binding site" evidence="7">
    <location>
        <position position="137"/>
    </location>
    <ligand>
        <name>carbamoyl phosphate</name>
        <dbReference type="ChEBI" id="CHEBI:58228"/>
    </ligand>
</feature>
<dbReference type="EC" id="2.1.3.2" evidence="7"/>
<dbReference type="InterPro" id="IPR006130">
    <property type="entry name" value="Asp/Orn_carbamoylTrfase"/>
</dbReference>
<evidence type="ECO:0000313" key="11">
    <source>
        <dbReference type="Proteomes" id="UP000604391"/>
    </source>
</evidence>
<feature type="binding site" evidence="7">
    <location>
        <position position="106"/>
    </location>
    <ligand>
        <name>carbamoyl phosphate</name>
        <dbReference type="ChEBI" id="CHEBI:58228"/>
    </ligand>
</feature>
<evidence type="ECO:0000256" key="7">
    <source>
        <dbReference type="HAMAP-Rule" id="MF_00001"/>
    </source>
</evidence>
<feature type="binding site" evidence="7">
    <location>
        <position position="268"/>
    </location>
    <ligand>
        <name>carbamoyl phosphate</name>
        <dbReference type="ChEBI" id="CHEBI:58228"/>
    </ligand>
</feature>
<comment type="caution">
    <text evidence="10">The sequence shown here is derived from an EMBL/GenBank/DDBJ whole genome shotgun (WGS) entry which is preliminary data.</text>
</comment>
<gene>
    <name evidence="7 10" type="primary">pyrB</name>
    <name evidence="10" type="ORF">H1011_03680</name>
</gene>
<organism evidence="10 11">
    <name type="scientific">Candidatus Undinarchaeum marinum</name>
    <dbReference type="NCBI Taxonomy" id="2756141"/>
    <lineage>
        <taxon>Archaea</taxon>
        <taxon>Candidatus Undinarchaeota</taxon>
        <taxon>Candidatus Undinarchaeia</taxon>
        <taxon>Candidatus Undinarchaeales</taxon>
        <taxon>Candidatus Undinarchaeaceae</taxon>
        <taxon>Candidatus Undinarchaeum</taxon>
    </lineage>
</organism>
<dbReference type="InterPro" id="IPR036901">
    <property type="entry name" value="Asp/Orn_carbamoylTrfase_sf"/>
</dbReference>
<dbReference type="PRINTS" id="PR00100">
    <property type="entry name" value="AOTCASE"/>
</dbReference>
<comment type="similarity">
    <text evidence="2 7">Belongs to the aspartate/ornithine carbamoyltransferase superfamily. ATCase family.</text>
</comment>
<name>A0A832XIZ1_9ARCH</name>
<feature type="binding site" evidence="7">
    <location>
        <position position="134"/>
    </location>
    <ligand>
        <name>carbamoyl phosphate</name>
        <dbReference type="ChEBI" id="CHEBI:58228"/>
    </ligand>
</feature>
<feature type="binding site" evidence="7">
    <location>
        <position position="269"/>
    </location>
    <ligand>
        <name>carbamoyl phosphate</name>
        <dbReference type="ChEBI" id="CHEBI:58228"/>
    </ligand>
</feature>
<feature type="binding site" evidence="7">
    <location>
        <position position="229"/>
    </location>
    <ligand>
        <name>L-aspartate</name>
        <dbReference type="ChEBI" id="CHEBI:29991"/>
    </ligand>
</feature>
<dbReference type="GO" id="GO:0044205">
    <property type="term" value="P:'de novo' UMP biosynthetic process"/>
    <property type="evidence" value="ECO:0007669"/>
    <property type="project" value="UniProtKB-UniRule"/>
</dbReference>
<keyword evidence="3 7" id="KW-0808">Transferase</keyword>
<dbReference type="PANTHER" id="PTHR45753">
    <property type="entry name" value="ORNITHINE CARBAMOYLTRANSFERASE, MITOCHONDRIAL"/>
    <property type="match status" value="1"/>
</dbReference>
<feature type="domain" description="Aspartate/ornithine carbamoyltransferase Asp/Orn-binding" evidence="8">
    <location>
        <begin position="154"/>
        <end position="302"/>
    </location>
</feature>
<dbReference type="PANTHER" id="PTHR45753:SF6">
    <property type="entry name" value="ASPARTATE CARBAMOYLTRANSFERASE"/>
    <property type="match status" value="1"/>
</dbReference>
<evidence type="ECO:0000256" key="5">
    <source>
        <dbReference type="ARBA" id="ARBA00043884"/>
    </source>
</evidence>
<feature type="binding site" evidence="7">
    <location>
        <position position="57"/>
    </location>
    <ligand>
        <name>carbamoyl phosphate</name>
        <dbReference type="ChEBI" id="CHEBI:58228"/>
    </ligand>
</feature>
<dbReference type="InterPro" id="IPR002082">
    <property type="entry name" value="Asp_carbamoyltransf"/>
</dbReference>
<dbReference type="AlphaFoldDB" id="A0A832XIZ1"/>
<dbReference type="NCBIfam" id="TIGR00670">
    <property type="entry name" value="asp_carb_tr"/>
    <property type="match status" value="1"/>
</dbReference>
<dbReference type="InterPro" id="IPR006132">
    <property type="entry name" value="Asp/Orn_carbamoyltranf_P-bd"/>
</dbReference>
<comment type="function">
    <text evidence="5 7">Catalyzes the condensation of carbamoyl phosphate and aspartate to form carbamoyl aspartate and inorganic phosphate, the committed step in the de novo pyrimidine nucleotide biosynthesis pathway.</text>
</comment>
<dbReference type="HAMAP" id="MF_00001">
    <property type="entry name" value="Asp_carb_tr"/>
    <property type="match status" value="1"/>
</dbReference>
<sequence length="308" mass="34476">MALKGKDIITLKDITKEDIEFILENAEIFEKKLKNGPLKLLEGKILATIFLEPSTRTRLSFESAMHKLGGRVLTVSKDEMTSLAKGETLSDTVRVIEGYCDVIVIRTPIEGAPKMVSDMVSVPVINGGDGAHSHPTQPFLDLYTLKKEFGKLEDLKVAIVGDLKYGRAVHSLAYALATMGTEMVFVSPKELRMPDSIIKVLKNEFGVEAEEKEKIEDVISEVDALYMTRIQRERFPHESEYEKMRSVYKLDSKIMKNAKEGMKILHPLPRMDEISPELDATKHACYFNQAHNGVPVRMAILAGVLGKI</sequence>
<dbReference type="GO" id="GO:0004070">
    <property type="term" value="F:aspartate carbamoyltransferase activity"/>
    <property type="evidence" value="ECO:0007669"/>
    <property type="project" value="UniProtKB-UniRule"/>
</dbReference>
<evidence type="ECO:0000256" key="6">
    <source>
        <dbReference type="ARBA" id="ARBA00048859"/>
    </source>
</evidence>
<dbReference type="UniPathway" id="UPA00070">
    <property type="reaction ID" value="UER00116"/>
</dbReference>
<evidence type="ECO:0000313" key="10">
    <source>
        <dbReference type="EMBL" id="HIJ99886.1"/>
    </source>
</evidence>
<protein>
    <recommendedName>
        <fullName evidence="7">Aspartate carbamoyltransferase</fullName>
        <ecNumber evidence="7">2.1.3.2</ecNumber>
    </recommendedName>
    <alternativeName>
        <fullName evidence="7">Aspartate transcarbamylase</fullName>
        <shortName evidence="7">ATCase</shortName>
    </alternativeName>
</protein>
<comment type="subunit">
    <text evidence="7">Heterooligomer of catalytic and regulatory chains.</text>
</comment>
<proteinExistence type="inferred from homology"/>
<dbReference type="InterPro" id="IPR006131">
    <property type="entry name" value="Asp_carbamoyltransf_Asp/Orn-bd"/>
</dbReference>
<feature type="binding site" evidence="7">
    <location>
        <position position="85"/>
    </location>
    <ligand>
        <name>L-aspartate</name>
        <dbReference type="ChEBI" id="CHEBI:29991"/>
    </ligand>
</feature>
<dbReference type="GO" id="GO:0006207">
    <property type="term" value="P:'de novo' pyrimidine nucleobase biosynthetic process"/>
    <property type="evidence" value="ECO:0007669"/>
    <property type="project" value="InterPro"/>
</dbReference>
<dbReference type="Gene3D" id="3.40.50.1370">
    <property type="entry name" value="Aspartate/ornithine carbamoyltransferase"/>
    <property type="match status" value="2"/>
</dbReference>
<keyword evidence="4 7" id="KW-0665">Pyrimidine biosynthesis</keyword>
<dbReference type="NCBIfam" id="NF002032">
    <property type="entry name" value="PRK00856.1"/>
    <property type="match status" value="1"/>
</dbReference>
<evidence type="ECO:0000256" key="2">
    <source>
        <dbReference type="ARBA" id="ARBA00008896"/>
    </source>
</evidence>
<evidence type="ECO:0000259" key="8">
    <source>
        <dbReference type="Pfam" id="PF00185"/>
    </source>
</evidence>
<dbReference type="Pfam" id="PF00185">
    <property type="entry name" value="OTCace"/>
    <property type="match status" value="1"/>
</dbReference>
<accession>A0A832XIZ1</accession>
<reference evidence="10 11" key="1">
    <citation type="journal article" name="Nat. Commun.">
        <title>Undinarchaeota illuminate DPANN phylogeny and the impact of gene transfer on archaeal evolution.</title>
        <authorList>
            <person name="Dombrowski N."/>
            <person name="Williams T.A."/>
            <person name="Sun J."/>
            <person name="Woodcroft B.J."/>
            <person name="Lee J.H."/>
            <person name="Minh B.Q."/>
            <person name="Rinke C."/>
            <person name="Spang A."/>
        </authorList>
    </citation>
    <scope>NUCLEOTIDE SEQUENCE [LARGE SCALE GENOMIC DNA]</scope>
    <source>
        <strain evidence="10">MAG_bin17</strain>
    </source>
</reference>
<dbReference type="GO" id="GO:0016597">
    <property type="term" value="F:amino acid binding"/>
    <property type="evidence" value="ECO:0007669"/>
    <property type="project" value="InterPro"/>
</dbReference>
<comment type="catalytic activity">
    <reaction evidence="6 7">
        <text>carbamoyl phosphate + L-aspartate = N-carbamoyl-L-aspartate + phosphate + H(+)</text>
        <dbReference type="Rhea" id="RHEA:20013"/>
        <dbReference type="ChEBI" id="CHEBI:15378"/>
        <dbReference type="ChEBI" id="CHEBI:29991"/>
        <dbReference type="ChEBI" id="CHEBI:32814"/>
        <dbReference type="ChEBI" id="CHEBI:43474"/>
        <dbReference type="ChEBI" id="CHEBI:58228"/>
        <dbReference type="EC" id="2.1.3.2"/>
    </reaction>
</comment>
<dbReference type="GO" id="GO:0006520">
    <property type="term" value="P:amino acid metabolic process"/>
    <property type="evidence" value="ECO:0007669"/>
    <property type="project" value="InterPro"/>
</dbReference>
<dbReference type="EMBL" id="DVAD01000018">
    <property type="protein sequence ID" value="HIJ99886.1"/>
    <property type="molecule type" value="Genomic_DNA"/>
</dbReference>
<dbReference type="SUPFAM" id="SSF53671">
    <property type="entry name" value="Aspartate/ornithine carbamoyltransferase"/>
    <property type="match status" value="1"/>
</dbReference>
<dbReference type="PRINTS" id="PR00101">
    <property type="entry name" value="ATCASE"/>
</dbReference>
<evidence type="ECO:0000256" key="4">
    <source>
        <dbReference type="ARBA" id="ARBA00022975"/>
    </source>
</evidence>
<evidence type="ECO:0000256" key="1">
    <source>
        <dbReference type="ARBA" id="ARBA00004852"/>
    </source>
</evidence>
<feature type="domain" description="Aspartate/ornithine carbamoyltransferase carbamoyl-P binding" evidence="9">
    <location>
        <begin position="6"/>
        <end position="146"/>
    </location>
</feature>
<evidence type="ECO:0000259" key="9">
    <source>
        <dbReference type="Pfam" id="PF02729"/>
    </source>
</evidence>
<comment type="pathway">
    <text evidence="1 7">Pyrimidine metabolism; UMP biosynthesis via de novo pathway; (S)-dihydroorotate from bicarbonate: step 2/3.</text>
</comment>
<dbReference type="PROSITE" id="PS00097">
    <property type="entry name" value="CARBAMOYLTRANSFERASE"/>
    <property type="match status" value="1"/>
</dbReference>
<feature type="binding site" evidence="7">
    <location>
        <position position="167"/>
    </location>
    <ligand>
        <name>L-aspartate</name>
        <dbReference type="ChEBI" id="CHEBI:29991"/>
    </ligand>
</feature>